<reference evidence="1 2" key="1">
    <citation type="submission" date="2018-03" db="EMBL/GenBank/DDBJ databases">
        <title>Genome assembly of novel Miniimonas species PCH200.</title>
        <authorList>
            <person name="Thakur V."/>
            <person name="Kumar V."/>
            <person name="Singh D."/>
        </authorList>
    </citation>
    <scope>NUCLEOTIDE SEQUENCE [LARGE SCALE GENOMIC DNA]</scope>
    <source>
        <strain evidence="1 2">PCH200</strain>
    </source>
</reference>
<dbReference type="OrthoDB" id="4548523at2"/>
<evidence type="ECO:0008006" key="3">
    <source>
        <dbReference type="Google" id="ProtNLM"/>
    </source>
</evidence>
<gene>
    <name evidence="1" type="ORF">C8046_10645</name>
</gene>
<evidence type="ECO:0000313" key="2">
    <source>
        <dbReference type="Proteomes" id="UP000245166"/>
    </source>
</evidence>
<protein>
    <recommendedName>
        <fullName evidence="3">Mini-circle protein</fullName>
    </recommendedName>
</protein>
<dbReference type="EMBL" id="PYHR01000002">
    <property type="protein sequence ID" value="PWD51037.1"/>
    <property type="molecule type" value="Genomic_DNA"/>
</dbReference>
<accession>A0A2U1ZVL7</accession>
<dbReference type="InterPro" id="IPR007061">
    <property type="entry name" value="MST-like"/>
</dbReference>
<dbReference type="Gene3D" id="1.20.120.450">
    <property type="entry name" value="dinb family like domain"/>
    <property type="match status" value="1"/>
</dbReference>
<dbReference type="Proteomes" id="UP000245166">
    <property type="component" value="Unassembled WGS sequence"/>
</dbReference>
<comment type="caution">
    <text evidence="1">The sequence shown here is derived from an EMBL/GenBank/DDBJ whole genome shotgun (WGS) entry which is preliminary data.</text>
</comment>
<name>A0A2U1ZVL7_9MICO</name>
<dbReference type="SUPFAM" id="SSF109854">
    <property type="entry name" value="DinB/YfiT-like putative metalloenzymes"/>
    <property type="match status" value="1"/>
</dbReference>
<dbReference type="Pfam" id="PF04978">
    <property type="entry name" value="MST"/>
    <property type="match status" value="1"/>
</dbReference>
<dbReference type="InterPro" id="IPR034660">
    <property type="entry name" value="DinB/YfiT-like"/>
</dbReference>
<organism evidence="1 2">
    <name type="scientific">Serinibacter arcticus</name>
    <dbReference type="NCBI Taxonomy" id="1655435"/>
    <lineage>
        <taxon>Bacteria</taxon>
        <taxon>Bacillati</taxon>
        <taxon>Actinomycetota</taxon>
        <taxon>Actinomycetes</taxon>
        <taxon>Micrococcales</taxon>
        <taxon>Beutenbergiaceae</taxon>
        <taxon>Serinibacter</taxon>
    </lineage>
</organism>
<keyword evidence="2" id="KW-1185">Reference proteome</keyword>
<dbReference type="AlphaFoldDB" id="A0A2U1ZVL7"/>
<sequence length="164" mass="18066">MSTIDPLQTLLDDERTQLDARLDAHRHGLRASLDGLTEEEVHRRLVQSDTTLIGLLAHVTYVEQIWSQEAVLGRPRAELGLPPSPADAFHLPHGRTIDAALAAHAAAVEQSRHTLALRGLGDVVTGHAFGPMTVRWVLLHLLSELAQHHGHAEILREQVLALRD</sequence>
<evidence type="ECO:0000313" key="1">
    <source>
        <dbReference type="EMBL" id="PWD51037.1"/>
    </source>
</evidence>
<proteinExistence type="predicted"/>
<dbReference type="RefSeq" id="WP_109229418.1">
    <property type="nucleotide sequence ID" value="NZ_PYHR01000002.1"/>
</dbReference>